<reference evidence="1" key="1">
    <citation type="submission" date="2023-05" db="EMBL/GenBank/DDBJ databases">
        <authorList>
            <person name="Huff M."/>
        </authorList>
    </citation>
    <scope>NUCLEOTIDE SEQUENCE</scope>
</reference>
<dbReference type="EMBL" id="OU503054">
    <property type="protein sequence ID" value="CAI9783058.1"/>
    <property type="molecule type" value="Genomic_DNA"/>
</dbReference>
<organism evidence="1 2">
    <name type="scientific">Fraxinus pennsylvanica</name>
    <dbReference type="NCBI Taxonomy" id="56036"/>
    <lineage>
        <taxon>Eukaryota</taxon>
        <taxon>Viridiplantae</taxon>
        <taxon>Streptophyta</taxon>
        <taxon>Embryophyta</taxon>
        <taxon>Tracheophyta</taxon>
        <taxon>Spermatophyta</taxon>
        <taxon>Magnoliopsida</taxon>
        <taxon>eudicotyledons</taxon>
        <taxon>Gunneridae</taxon>
        <taxon>Pentapetalae</taxon>
        <taxon>asterids</taxon>
        <taxon>lamiids</taxon>
        <taxon>Lamiales</taxon>
        <taxon>Oleaceae</taxon>
        <taxon>Oleeae</taxon>
        <taxon>Fraxinus</taxon>
    </lineage>
</organism>
<evidence type="ECO:0000313" key="2">
    <source>
        <dbReference type="Proteomes" id="UP000834106"/>
    </source>
</evidence>
<sequence>MGMGMTTMTMMVTTTTLWLHDRKVLVMEKKVVMLLMLIEGSKLLAFRSITNYLKVDIQSLKISKRQPISSSCESTENRIMPIKRLDRRGSLAIRTILLLVNHFPINFNPNQYLNLICI</sequence>
<dbReference type="Proteomes" id="UP000834106">
    <property type="component" value="Chromosome 19"/>
</dbReference>
<evidence type="ECO:0000313" key="1">
    <source>
        <dbReference type="EMBL" id="CAI9783058.1"/>
    </source>
</evidence>
<proteinExistence type="predicted"/>
<accession>A0AAD2EBC4</accession>
<protein>
    <submittedName>
        <fullName evidence="1">Uncharacterized protein</fullName>
    </submittedName>
</protein>
<gene>
    <name evidence="1" type="ORF">FPE_LOCUS30488</name>
</gene>
<dbReference type="AlphaFoldDB" id="A0AAD2EBC4"/>
<name>A0AAD2EBC4_9LAMI</name>
<keyword evidence="2" id="KW-1185">Reference proteome</keyword>